<proteinExistence type="predicted"/>
<evidence type="ECO:0000313" key="2">
    <source>
        <dbReference type="EMBL" id="MBB3925548.1"/>
    </source>
</evidence>
<feature type="region of interest" description="Disordered" evidence="1">
    <location>
        <begin position="165"/>
        <end position="194"/>
    </location>
</feature>
<keyword evidence="3" id="KW-1185">Reference proteome</keyword>
<dbReference type="AlphaFoldDB" id="A0A7W6BEU3"/>
<dbReference type="EMBL" id="JACIDT010000003">
    <property type="protein sequence ID" value="MBB3925548.1"/>
    <property type="molecule type" value="Genomic_DNA"/>
</dbReference>
<evidence type="ECO:0000256" key="1">
    <source>
        <dbReference type="SAM" id="MobiDB-lite"/>
    </source>
</evidence>
<organism evidence="2 3">
    <name type="scientific">Sphingobium jiangsuense</name>
    <dbReference type="NCBI Taxonomy" id="870476"/>
    <lineage>
        <taxon>Bacteria</taxon>
        <taxon>Pseudomonadati</taxon>
        <taxon>Pseudomonadota</taxon>
        <taxon>Alphaproteobacteria</taxon>
        <taxon>Sphingomonadales</taxon>
        <taxon>Sphingomonadaceae</taxon>
        <taxon>Sphingobium</taxon>
    </lineage>
</organism>
<reference evidence="2 3" key="1">
    <citation type="submission" date="2020-08" db="EMBL/GenBank/DDBJ databases">
        <title>Genomic Encyclopedia of Type Strains, Phase IV (KMG-IV): sequencing the most valuable type-strain genomes for metagenomic binning, comparative biology and taxonomic classification.</title>
        <authorList>
            <person name="Goeker M."/>
        </authorList>
    </citation>
    <scope>NUCLEOTIDE SEQUENCE [LARGE SCALE GENOMIC DNA]</scope>
    <source>
        <strain evidence="2 3">DSM 26189</strain>
    </source>
</reference>
<dbReference type="RefSeq" id="WP_188071088.1">
    <property type="nucleotide sequence ID" value="NZ_BSPS01000018.1"/>
</dbReference>
<feature type="compositionally biased region" description="Polar residues" evidence="1">
    <location>
        <begin position="178"/>
        <end position="187"/>
    </location>
</feature>
<sequence>MVTINFDELKKLVTDFREVRLADDQQKMGKFEVAGQAVLYSQIAEAYRIGLILMEHKNAMMFINLMKSHNMVDQATKYGNNNYTNRWLFVTKLLYGSWEEKTISKTIFHVWQHDRSSEKYANVLRHLEELEKKPEEVAGFIPTFEYTNKEGITVRKLQGLEVADREANARDGSKPDTSDQLQLGTSRSEPDVMGIPLPAELDPTIGYGSCFFKVENKQMIIFGATKLEEGEFKKLAIARGKVIKKRDDDLSKAADAVSATTEADRKAVTKLVVQEPKLAALKKKLLADPDYAAYIIDAEKEAKKNSGRVRDAQKKKQDVAFMELVLPDSSEAGPVAKSKPKIALVKRKANEVTA</sequence>
<evidence type="ECO:0000313" key="3">
    <source>
        <dbReference type="Proteomes" id="UP000571950"/>
    </source>
</evidence>
<comment type="caution">
    <text evidence="2">The sequence shown here is derived from an EMBL/GenBank/DDBJ whole genome shotgun (WGS) entry which is preliminary data.</text>
</comment>
<accession>A0A7W6BEU3</accession>
<feature type="compositionally biased region" description="Basic and acidic residues" evidence="1">
    <location>
        <begin position="165"/>
        <end position="177"/>
    </location>
</feature>
<protein>
    <submittedName>
        <fullName evidence="2">Uncharacterized protein</fullName>
    </submittedName>
</protein>
<name>A0A7W6BEU3_9SPHN</name>
<dbReference type="Proteomes" id="UP000571950">
    <property type="component" value="Unassembled WGS sequence"/>
</dbReference>
<gene>
    <name evidence="2" type="ORF">GGR43_001261</name>
</gene>